<keyword evidence="2" id="KW-0547">Nucleotide-binding</keyword>
<dbReference type="Gene3D" id="1.10.510.10">
    <property type="entry name" value="Transferase(Phosphotransferase) domain 1"/>
    <property type="match status" value="1"/>
</dbReference>
<dbReference type="PANTHER" id="PTHR44329">
    <property type="entry name" value="SERINE/THREONINE-PROTEIN KINASE TNNI3K-RELATED"/>
    <property type="match status" value="1"/>
</dbReference>
<sequence>MLLRNLSAGSGFYPRWYVLDGIERGSHEDSGGFSDIHKGRHGDLKLCLKVVRVYQRKRVEMLKTYTKEVILWGQLVHTNIVPFYGIFYLDTSQTQLCLVSPWMENGNIVSYLKEHPEAPRKLLVRGVAQGLSYLHDEDIIHGDLKGLNVLMDSSGSACITDFGLSIIRSNKTLGFTHATAGVRGYSERWAAPELLQDDARLGKASDVWAFGCVCYEVLSRRVPFHGCSSIYQIILKLSEHEPPAKREHYPVADPTDVASSDMWDLMDRCWSHEPEGRPTSKQILQDLGHNKIPKEHNDPIPHRRGTGGHQLRSIMKRNSDATIDLARIRHILNEVCDFLGCTVPRVTYF</sequence>
<feature type="domain" description="Protein kinase" evidence="6">
    <location>
        <begin position="22"/>
        <end position="292"/>
    </location>
</feature>
<dbReference type="EMBL" id="MU151256">
    <property type="protein sequence ID" value="KAF9446239.1"/>
    <property type="molecule type" value="Genomic_DNA"/>
</dbReference>
<dbReference type="PROSITE" id="PS00108">
    <property type="entry name" value="PROTEIN_KINASE_ST"/>
    <property type="match status" value="1"/>
</dbReference>
<dbReference type="GO" id="GO:0005524">
    <property type="term" value="F:ATP binding"/>
    <property type="evidence" value="ECO:0007669"/>
    <property type="project" value="UniProtKB-KW"/>
</dbReference>
<evidence type="ECO:0000313" key="7">
    <source>
        <dbReference type="EMBL" id="KAF9446239.1"/>
    </source>
</evidence>
<dbReference type="PRINTS" id="PR00109">
    <property type="entry name" value="TYRKINASE"/>
</dbReference>
<evidence type="ECO:0000256" key="4">
    <source>
        <dbReference type="ARBA" id="ARBA00022840"/>
    </source>
</evidence>
<dbReference type="SMART" id="SM00220">
    <property type="entry name" value="S_TKc"/>
    <property type="match status" value="1"/>
</dbReference>
<dbReference type="Proteomes" id="UP000807342">
    <property type="component" value="Unassembled WGS sequence"/>
</dbReference>
<evidence type="ECO:0000313" key="8">
    <source>
        <dbReference type="Proteomes" id="UP000807342"/>
    </source>
</evidence>
<dbReference type="PROSITE" id="PS50011">
    <property type="entry name" value="PROTEIN_KINASE_DOM"/>
    <property type="match status" value="1"/>
</dbReference>
<gene>
    <name evidence="7" type="ORF">P691DRAFT_215968</name>
</gene>
<keyword evidence="8" id="KW-1185">Reference proteome</keyword>
<proteinExistence type="predicted"/>
<evidence type="ECO:0000259" key="6">
    <source>
        <dbReference type="PROSITE" id="PS50011"/>
    </source>
</evidence>
<dbReference type="AlphaFoldDB" id="A0A9P5X820"/>
<keyword evidence="3 7" id="KW-0418">Kinase</keyword>
<keyword evidence="1" id="KW-0808">Transferase</keyword>
<evidence type="ECO:0000256" key="2">
    <source>
        <dbReference type="ARBA" id="ARBA00022741"/>
    </source>
</evidence>
<evidence type="ECO:0000256" key="1">
    <source>
        <dbReference type="ARBA" id="ARBA00022679"/>
    </source>
</evidence>
<dbReference type="GO" id="GO:0004674">
    <property type="term" value="F:protein serine/threonine kinase activity"/>
    <property type="evidence" value="ECO:0007669"/>
    <property type="project" value="TreeGrafter"/>
</dbReference>
<dbReference type="PANTHER" id="PTHR44329:SF288">
    <property type="entry name" value="MITOGEN-ACTIVATED PROTEIN KINASE KINASE KINASE 20"/>
    <property type="match status" value="1"/>
</dbReference>
<dbReference type="InterPro" id="IPR001245">
    <property type="entry name" value="Ser-Thr/Tyr_kinase_cat_dom"/>
</dbReference>
<name>A0A9P5X820_9AGAR</name>
<dbReference type="Pfam" id="PF00069">
    <property type="entry name" value="Pkinase"/>
    <property type="match status" value="1"/>
</dbReference>
<organism evidence="7 8">
    <name type="scientific">Macrolepiota fuliginosa MF-IS2</name>
    <dbReference type="NCBI Taxonomy" id="1400762"/>
    <lineage>
        <taxon>Eukaryota</taxon>
        <taxon>Fungi</taxon>
        <taxon>Dikarya</taxon>
        <taxon>Basidiomycota</taxon>
        <taxon>Agaricomycotina</taxon>
        <taxon>Agaricomycetes</taxon>
        <taxon>Agaricomycetidae</taxon>
        <taxon>Agaricales</taxon>
        <taxon>Agaricineae</taxon>
        <taxon>Agaricaceae</taxon>
        <taxon>Macrolepiota</taxon>
    </lineage>
</organism>
<protein>
    <submittedName>
        <fullName evidence="7">Kinase-like protein</fullName>
    </submittedName>
</protein>
<reference evidence="7" key="1">
    <citation type="submission" date="2020-11" db="EMBL/GenBank/DDBJ databases">
        <authorList>
            <consortium name="DOE Joint Genome Institute"/>
            <person name="Ahrendt S."/>
            <person name="Riley R."/>
            <person name="Andreopoulos W."/>
            <person name="Labutti K."/>
            <person name="Pangilinan J."/>
            <person name="Ruiz-Duenas F.J."/>
            <person name="Barrasa J.M."/>
            <person name="Sanchez-Garcia M."/>
            <person name="Camarero S."/>
            <person name="Miyauchi S."/>
            <person name="Serrano A."/>
            <person name="Linde D."/>
            <person name="Babiker R."/>
            <person name="Drula E."/>
            <person name="Ayuso-Fernandez I."/>
            <person name="Pacheco R."/>
            <person name="Padilla G."/>
            <person name="Ferreira P."/>
            <person name="Barriuso J."/>
            <person name="Kellner H."/>
            <person name="Castanera R."/>
            <person name="Alfaro M."/>
            <person name="Ramirez L."/>
            <person name="Pisabarro A.G."/>
            <person name="Kuo A."/>
            <person name="Tritt A."/>
            <person name="Lipzen A."/>
            <person name="He G."/>
            <person name="Yan M."/>
            <person name="Ng V."/>
            <person name="Cullen D."/>
            <person name="Martin F."/>
            <person name="Rosso M.-N."/>
            <person name="Henrissat B."/>
            <person name="Hibbett D."/>
            <person name="Martinez A.T."/>
            <person name="Grigoriev I.V."/>
        </authorList>
    </citation>
    <scope>NUCLEOTIDE SEQUENCE</scope>
    <source>
        <strain evidence="7">MF-IS2</strain>
    </source>
</reference>
<dbReference type="OrthoDB" id="346907at2759"/>
<dbReference type="InterPro" id="IPR000719">
    <property type="entry name" value="Prot_kinase_dom"/>
</dbReference>
<dbReference type="InterPro" id="IPR008271">
    <property type="entry name" value="Ser/Thr_kinase_AS"/>
</dbReference>
<accession>A0A9P5X820</accession>
<evidence type="ECO:0000256" key="3">
    <source>
        <dbReference type="ARBA" id="ARBA00022777"/>
    </source>
</evidence>
<evidence type="ECO:0000256" key="5">
    <source>
        <dbReference type="SAM" id="MobiDB-lite"/>
    </source>
</evidence>
<keyword evidence="4" id="KW-0067">ATP-binding</keyword>
<comment type="caution">
    <text evidence="7">The sequence shown here is derived from an EMBL/GenBank/DDBJ whole genome shotgun (WGS) entry which is preliminary data.</text>
</comment>
<feature type="region of interest" description="Disordered" evidence="5">
    <location>
        <begin position="290"/>
        <end position="312"/>
    </location>
</feature>
<dbReference type="InterPro" id="IPR011009">
    <property type="entry name" value="Kinase-like_dom_sf"/>
</dbReference>
<dbReference type="InterPro" id="IPR051681">
    <property type="entry name" value="Ser/Thr_Kinases-Pseudokinases"/>
</dbReference>
<feature type="compositionally biased region" description="Basic and acidic residues" evidence="5">
    <location>
        <begin position="290"/>
        <end position="301"/>
    </location>
</feature>
<dbReference type="SUPFAM" id="SSF56112">
    <property type="entry name" value="Protein kinase-like (PK-like)"/>
    <property type="match status" value="1"/>
</dbReference>